<protein>
    <submittedName>
        <fullName evidence="1">Uncharacterized protein</fullName>
    </submittedName>
</protein>
<gene>
    <name evidence="1" type="ORF">F2J48_21370</name>
</gene>
<organism evidence="1">
    <name type="scientific">Salmonella enterica subsp. enterica serovar Telelkebir</name>
    <dbReference type="NCBI Taxonomy" id="1967657"/>
    <lineage>
        <taxon>Bacteria</taxon>
        <taxon>Pseudomonadati</taxon>
        <taxon>Pseudomonadota</taxon>
        <taxon>Gammaproteobacteria</taxon>
        <taxon>Enterobacterales</taxon>
        <taxon>Enterobacteriaceae</taxon>
        <taxon>Salmonella</taxon>
    </lineage>
</organism>
<proteinExistence type="predicted"/>
<dbReference type="EMBL" id="AAKTLN010000030">
    <property type="protein sequence ID" value="ECV5352099.1"/>
    <property type="molecule type" value="Genomic_DNA"/>
</dbReference>
<dbReference type="Proteomes" id="UP000839888">
    <property type="component" value="Unassembled WGS sequence"/>
</dbReference>
<sequence length="101" mass="11728">MNNTLILKESTRSNGKSLLTDDDIKQELNQFIKPRHTPAQQAQRDEFLKAATLARNWLNNIIWNAERDNWSEVEYLLRFTGAADDRMKDALPTDRAEPRGE</sequence>
<dbReference type="AlphaFoldDB" id="A0A610C4J9"/>
<reference evidence="1" key="1">
    <citation type="submission" date="2019-09" db="EMBL/GenBank/DDBJ databases">
        <authorList>
            <person name="Ashton P.M."/>
            <person name="Dallman T."/>
            <person name="Nair S."/>
            <person name="De Pinna E."/>
            <person name="Peters T."/>
            <person name="Grant K."/>
        </authorList>
    </citation>
    <scope>NUCLEOTIDE SEQUENCE [LARGE SCALE GENOMIC DNA]</scope>
    <source>
        <strain evidence="1">800692</strain>
    </source>
</reference>
<accession>A0A610C4J9</accession>
<name>A0A610C4J9_SALET</name>
<evidence type="ECO:0000313" key="1">
    <source>
        <dbReference type="EMBL" id="ECV5352099.1"/>
    </source>
</evidence>
<comment type="caution">
    <text evidence="1">The sequence shown here is derived from an EMBL/GenBank/DDBJ whole genome shotgun (WGS) entry which is preliminary data.</text>
</comment>